<organism evidence="1 2">
    <name type="scientific">Cellulophaga baltica</name>
    <dbReference type="NCBI Taxonomy" id="76594"/>
    <lineage>
        <taxon>Bacteria</taxon>
        <taxon>Pseudomonadati</taxon>
        <taxon>Bacteroidota</taxon>
        <taxon>Flavobacteriia</taxon>
        <taxon>Flavobacteriales</taxon>
        <taxon>Flavobacteriaceae</taxon>
        <taxon>Cellulophaga</taxon>
    </lineage>
</organism>
<reference evidence="2" key="1">
    <citation type="submission" date="2016-10" db="EMBL/GenBank/DDBJ databases">
        <authorList>
            <person name="Varghese N."/>
            <person name="Submissions S."/>
        </authorList>
    </citation>
    <scope>NUCLEOTIDE SEQUENCE [LARGE SCALE GENOMIC DNA]</scope>
    <source>
        <strain evidence="2">DSM 24729</strain>
    </source>
</reference>
<gene>
    <name evidence="1" type="ORF">SAMN04487992_105295</name>
</gene>
<proteinExistence type="predicted"/>
<evidence type="ECO:0000313" key="2">
    <source>
        <dbReference type="Proteomes" id="UP000182114"/>
    </source>
</evidence>
<dbReference type="AlphaFoldDB" id="A0A1G7H656"/>
<evidence type="ECO:0000313" key="1">
    <source>
        <dbReference type="EMBL" id="SDE95803.1"/>
    </source>
</evidence>
<dbReference type="EMBL" id="FNBD01000005">
    <property type="protein sequence ID" value="SDE95803.1"/>
    <property type="molecule type" value="Genomic_DNA"/>
</dbReference>
<protein>
    <submittedName>
        <fullName evidence="1">Uncharacterized protein</fullName>
    </submittedName>
</protein>
<name>A0A1G7H656_9FLAO</name>
<dbReference type="Proteomes" id="UP000182114">
    <property type="component" value="Unassembled WGS sequence"/>
</dbReference>
<keyword evidence="2" id="KW-1185">Reference proteome</keyword>
<accession>A0A1G7H656</accession>
<sequence length="69" mass="7881">MYSTHSINEKYLKVSTLKYDLTTITIQLIALGKIGLIILELNAISSNSETWKFALNKIKNESSINYKMK</sequence>